<dbReference type="AlphaFoldDB" id="M2T0N0"/>
<dbReference type="EMBL" id="KB445646">
    <property type="protein sequence ID" value="EMD62572.1"/>
    <property type="molecule type" value="Genomic_DNA"/>
</dbReference>
<evidence type="ECO:0000313" key="1">
    <source>
        <dbReference type="EMBL" id="EMD62572.1"/>
    </source>
</evidence>
<organism evidence="1 2">
    <name type="scientific">Cochliobolus sativus (strain ND90Pr / ATCC 201652)</name>
    <name type="common">Common root rot and spot blotch fungus</name>
    <name type="synonym">Bipolaris sorokiniana</name>
    <dbReference type="NCBI Taxonomy" id="665912"/>
    <lineage>
        <taxon>Eukaryota</taxon>
        <taxon>Fungi</taxon>
        <taxon>Dikarya</taxon>
        <taxon>Ascomycota</taxon>
        <taxon>Pezizomycotina</taxon>
        <taxon>Dothideomycetes</taxon>
        <taxon>Pleosporomycetidae</taxon>
        <taxon>Pleosporales</taxon>
        <taxon>Pleosporineae</taxon>
        <taxon>Pleosporaceae</taxon>
        <taxon>Bipolaris</taxon>
    </lineage>
</organism>
<reference evidence="2" key="2">
    <citation type="journal article" date="2013" name="PLoS Genet.">
        <title>Comparative genome structure, secondary metabolite, and effector coding capacity across Cochliobolus pathogens.</title>
        <authorList>
            <person name="Condon B.J."/>
            <person name="Leng Y."/>
            <person name="Wu D."/>
            <person name="Bushley K.E."/>
            <person name="Ohm R.A."/>
            <person name="Otillar R."/>
            <person name="Martin J."/>
            <person name="Schackwitz W."/>
            <person name="Grimwood J."/>
            <person name="MohdZainudin N."/>
            <person name="Xue C."/>
            <person name="Wang R."/>
            <person name="Manning V.A."/>
            <person name="Dhillon B."/>
            <person name="Tu Z.J."/>
            <person name="Steffenson B.J."/>
            <person name="Salamov A."/>
            <person name="Sun H."/>
            <person name="Lowry S."/>
            <person name="LaButti K."/>
            <person name="Han J."/>
            <person name="Copeland A."/>
            <person name="Lindquist E."/>
            <person name="Barry K."/>
            <person name="Schmutz J."/>
            <person name="Baker S.E."/>
            <person name="Ciuffetti L.M."/>
            <person name="Grigoriev I.V."/>
            <person name="Zhong S."/>
            <person name="Turgeon B.G."/>
        </authorList>
    </citation>
    <scope>NUCLEOTIDE SEQUENCE [LARGE SCALE GENOMIC DNA]</scope>
    <source>
        <strain evidence="2">ND90Pr / ATCC 201652</strain>
    </source>
</reference>
<proteinExistence type="predicted"/>
<dbReference type="KEGG" id="bsc:COCSADRAFT_222233"/>
<keyword evidence="2" id="KW-1185">Reference proteome</keyword>
<dbReference type="HOGENOM" id="CLU_2454584_0_0_1"/>
<protein>
    <submittedName>
        <fullName evidence="1">Uncharacterized protein</fullName>
    </submittedName>
</protein>
<accession>M2T0N0</accession>
<dbReference type="GeneID" id="19134611"/>
<dbReference type="RefSeq" id="XP_007701908.1">
    <property type="nucleotide sequence ID" value="XM_007703718.1"/>
</dbReference>
<dbReference type="Proteomes" id="UP000016934">
    <property type="component" value="Unassembled WGS sequence"/>
</dbReference>
<sequence>MRKSFRLSFDSPHLWVCHCRIAEASFVGVKILSCVAGKFHQHLLTIVVTVLMTMGQQLEYAFLLLQANSRQMRYVLDGAARHTHVLASP</sequence>
<reference evidence="1 2" key="1">
    <citation type="journal article" date="2012" name="PLoS Pathog.">
        <title>Diverse lifestyles and strategies of plant pathogenesis encoded in the genomes of eighteen Dothideomycetes fungi.</title>
        <authorList>
            <person name="Ohm R.A."/>
            <person name="Feau N."/>
            <person name="Henrissat B."/>
            <person name="Schoch C.L."/>
            <person name="Horwitz B.A."/>
            <person name="Barry K.W."/>
            <person name="Condon B.J."/>
            <person name="Copeland A.C."/>
            <person name="Dhillon B."/>
            <person name="Glaser F."/>
            <person name="Hesse C.N."/>
            <person name="Kosti I."/>
            <person name="LaButti K."/>
            <person name="Lindquist E.A."/>
            <person name="Lucas S."/>
            <person name="Salamov A.A."/>
            <person name="Bradshaw R.E."/>
            <person name="Ciuffetti L."/>
            <person name="Hamelin R.C."/>
            <person name="Kema G.H.J."/>
            <person name="Lawrence C."/>
            <person name="Scott J.A."/>
            <person name="Spatafora J.W."/>
            <person name="Turgeon B.G."/>
            <person name="de Wit P.J.G.M."/>
            <person name="Zhong S."/>
            <person name="Goodwin S.B."/>
            <person name="Grigoriev I.V."/>
        </authorList>
    </citation>
    <scope>NUCLEOTIDE SEQUENCE [LARGE SCALE GENOMIC DNA]</scope>
    <source>
        <strain evidence="2">ND90Pr / ATCC 201652</strain>
    </source>
</reference>
<evidence type="ECO:0000313" key="2">
    <source>
        <dbReference type="Proteomes" id="UP000016934"/>
    </source>
</evidence>
<name>M2T0N0_COCSN</name>
<gene>
    <name evidence="1" type="ORF">COCSADRAFT_222233</name>
</gene>